<evidence type="ECO:0000313" key="1">
    <source>
        <dbReference type="EMBL" id="JAV60175.1"/>
    </source>
</evidence>
<dbReference type="EMBL" id="GEZM01085154">
    <property type="protein sequence ID" value="JAV60175.1"/>
    <property type="molecule type" value="Transcribed_RNA"/>
</dbReference>
<accession>A0A1Y1KKK5</accession>
<dbReference type="AlphaFoldDB" id="A0A1Y1KKK5"/>
<sequence length="100" mass="10674">MVDLEVVSGGVAEVAVLEEDATTKADGEGAVVLGAEVVVDLGEGKTVSENHSVVTMMVAILIRETVLLTRHRRTRKSSLTINNCALKMPEALGEKEQIMI</sequence>
<proteinExistence type="predicted"/>
<name>A0A1Y1KKK5_PHOPY</name>
<protein>
    <submittedName>
        <fullName evidence="1">Uncharacterized protein</fullName>
    </submittedName>
</protein>
<organism evidence="1">
    <name type="scientific">Photinus pyralis</name>
    <name type="common">Common eastern firefly</name>
    <name type="synonym">Lampyris pyralis</name>
    <dbReference type="NCBI Taxonomy" id="7054"/>
    <lineage>
        <taxon>Eukaryota</taxon>
        <taxon>Metazoa</taxon>
        <taxon>Ecdysozoa</taxon>
        <taxon>Arthropoda</taxon>
        <taxon>Hexapoda</taxon>
        <taxon>Insecta</taxon>
        <taxon>Pterygota</taxon>
        <taxon>Neoptera</taxon>
        <taxon>Endopterygota</taxon>
        <taxon>Coleoptera</taxon>
        <taxon>Polyphaga</taxon>
        <taxon>Elateriformia</taxon>
        <taxon>Elateroidea</taxon>
        <taxon>Lampyridae</taxon>
        <taxon>Lampyrinae</taxon>
        <taxon>Photinus</taxon>
    </lineage>
</organism>
<reference evidence="1" key="1">
    <citation type="journal article" date="2016" name="Sci. Rep.">
        <title>Molecular characterization of firefly nuptial gifts: a multi-omics approach sheds light on postcopulatory sexual selection.</title>
        <authorList>
            <person name="Al-Wathiqui N."/>
            <person name="Fallon T.R."/>
            <person name="South A."/>
            <person name="Weng J.K."/>
            <person name="Lewis S.M."/>
        </authorList>
    </citation>
    <scope>NUCLEOTIDE SEQUENCE</scope>
</reference>